<evidence type="ECO:0000313" key="6">
    <source>
        <dbReference type="Proteomes" id="UP000094336"/>
    </source>
</evidence>
<dbReference type="Proteomes" id="UP000094336">
    <property type="component" value="Unassembled WGS sequence"/>
</dbReference>
<dbReference type="CDD" id="cd18533">
    <property type="entry name" value="PTP_fungal"/>
    <property type="match status" value="1"/>
</dbReference>
<gene>
    <name evidence="5" type="ORF">BABINDRAFT_160855</name>
</gene>
<feature type="domain" description="Tyrosine-protein phosphatase" evidence="3">
    <location>
        <begin position="424"/>
        <end position="760"/>
    </location>
</feature>
<dbReference type="InterPro" id="IPR016130">
    <property type="entry name" value="Tyr_Pase_AS"/>
</dbReference>
<dbReference type="PROSITE" id="PS50055">
    <property type="entry name" value="TYR_PHOSPHATASE_PTP"/>
    <property type="match status" value="1"/>
</dbReference>
<feature type="domain" description="Tyrosine specific protein phosphatases" evidence="4">
    <location>
        <begin position="599"/>
        <end position="642"/>
    </location>
</feature>
<reference evidence="6" key="1">
    <citation type="submission" date="2016-05" db="EMBL/GenBank/DDBJ databases">
        <title>Comparative genomics of biotechnologically important yeasts.</title>
        <authorList>
            <consortium name="DOE Joint Genome Institute"/>
            <person name="Riley R."/>
            <person name="Haridas S."/>
            <person name="Wolfe K.H."/>
            <person name="Lopes M.R."/>
            <person name="Hittinger C.T."/>
            <person name="Goker M."/>
            <person name="Salamov A."/>
            <person name="Wisecaver J."/>
            <person name="Long T.M."/>
            <person name="Aerts A.L."/>
            <person name="Barry K."/>
            <person name="Choi C."/>
            <person name="Clum A."/>
            <person name="Coughlan A.Y."/>
            <person name="Deshpande S."/>
            <person name="Douglass A.P."/>
            <person name="Hanson S.J."/>
            <person name="Klenk H.-P."/>
            <person name="Labutti K."/>
            <person name="Lapidus A."/>
            <person name="Lindquist E."/>
            <person name="Lipzen A."/>
            <person name="Meier-Kolthoff J.P."/>
            <person name="Ohm R.A."/>
            <person name="Otillar R.P."/>
            <person name="Pangilinan J."/>
            <person name="Peng Y."/>
            <person name="Rokas A."/>
            <person name="Rosa C.A."/>
            <person name="Scheuner C."/>
            <person name="Sibirny A.A."/>
            <person name="Slot J.C."/>
            <person name="Stielow J.B."/>
            <person name="Sun H."/>
            <person name="Kurtzman C.P."/>
            <person name="Blackwell M."/>
            <person name="Grigoriev I.V."/>
            <person name="Jeffries T.W."/>
        </authorList>
    </citation>
    <scope>NUCLEOTIDE SEQUENCE [LARGE SCALE GENOMIC DNA]</scope>
    <source>
        <strain evidence="6">NRRL Y-12698</strain>
    </source>
</reference>
<dbReference type="SMART" id="SM00404">
    <property type="entry name" value="PTPc_motif"/>
    <property type="match status" value="1"/>
</dbReference>
<evidence type="ECO:0000313" key="5">
    <source>
        <dbReference type="EMBL" id="ODQ80598.1"/>
    </source>
</evidence>
<comment type="similarity">
    <text evidence="1">Belongs to the protein-tyrosine phosphatase family. Non-receptor class subfamily.</text>
</comment>
<dbReference type="OrthoDB" id="6058203at2759"/>
<name>A0A1E3QSI0_9ASCO</name>
<dbReference type="InterPro" id="IPR050348">
    <property type="entry name" value="Protein-Tyr_Phosphatase"/>
</dbReference>
<dbReference type="Gene3D" id="3.40.250.10">
    <property type="entry name" value="Rhodanese-like domain"/>
    <property type="match status" value="1"/>
</dbReference>
<evidence type="ECO:0000256" key="1">
    <source>
        <dbReference type="ARBA" id="ARBA00009649"/>
    </source>
</evidence>
<dbReference type="Gene3D" id="3.90.190.10">
    <property type="entry name" value="Protein tyrosine phosphatase superfamily"/>
    <property type="match status" value="1"/>
</dbReference>
<dbReference type="AlphaFoldDB" id="A0A1E3QSI0"/>
<dbReference type="SUPFAM" id="SSF52799">
    <property type="entry name" value="(Phosphotyrosine protein) phosphatases II"/>
    <property type="match status" value="1"/>
</dbReference>
<feature type="compositionally biased region" description="Low complexity" evidence="2">
    <location>
        <begin position="12"/>
        <end position="34"/>
    </location>
</feature>
<feature type="compositionally biased region" description="Polar residues" evidence="2">
    <location>
        <begin position="1"/>
        <end position="11"/>
    </location>
</feature>
<evidence type="ECO:0000259" key="4">
    <source>
        <dbReference type="PROSITE" id="PS50056"/>
    </source>
</evidence>
<dbReference type="SUPFAM" id="SSF52821">
    <property type="entry name" value="Rhodanese/Cell cycle control phosphatase"/>
    <property type="match status" value="1"/>
</dbReference>
<organism evidence="5 6">
    <name type="scientific">Babjeviella inositovora NRRL Y-12698</name>
    <dbReference type="NCBI Taxonomy" id="984486"/>
    <lineage>
        <taxon>Eukaryota</taxon>
        <taxon>Fungi</taxon>
        <taxon>Dikarya</taxon>
        <taxon>Ascomycota</taxon>
        <taxon>Saccharomycotina</taxon>
        <taxon>Pichiomycetes</taxon>
        <taxon>Serinales incertae sedis</taxon>
        <taxon>Babjeviella</taxon>
    </lineage>
</organism>
<dbReference type="InterPro" id="IPR000242">
    <property type="entry name" value="PTP_cat"/>
</dbReference>
<protein>
    <recommendedName>
        <fullName evidence="7">Protein-tyrosine-phosphatase</fullName>
    </recommendedName>
</protein>
<keyword evidence="6" id="KW-1185">Reference proteome</keyword>
<evidence type="ECO:0000256" key="2">
    <source>
        <dbReference type="SAM" id="MobiDB-lite"/>
    </source>
</evidence>
<dbReference type="InterPro" id="IPR029021">
    <property type="entry name" value="Prot-tyrosine_phosphatase-like"/>
</dbReference>
<dbReference type="PANTHER" id="PTHR19134:SF561">
    <property type="entry name" value="PROTEIN TYROSINE PHOSPHATASE 36E, ISOFORM A"/>
    <property type="match status" value="1"/>
</dbReference>
<sequence length="766" mass="84597">MATSYTPTKLTSSPSASACEISSPTSLPKPTTSPFGSEKISQGLHGNIKSSSQMLPFMGSSCSPTIGSIHQLHNRSLLLETALPPRHGILANSPTFDSVEYRGKFEAVDSADLSPEIVDNTDTIFLDIRPYTTFVKSRIRKSLNLCIPTTLLKRASFRMRSILGSMTVPHQTIFLEHITQPVLHPLTIIVYDESSTSSFISLPLYNTILKIFNYVYHDEKVPEMNVTRPIRLKYVNGGIQPLLTMPGHPIIDAELIQKPKCTANLLEDATMLLSQNSPTSATAPGPLSGFSLPSSAPFASAFASSMKKNKPALPSPTHRTSTVAEMGPEKGRLGSLKIPEAFLGKKLSVLPPWLKEIVTAQRNSDRVLEKFVRIEQSETVRLETVVKQEYSQSHVSEVCSPSAPCPSCDNTTYALPKGIEFGFKNRYTNIWPYEHSRVVVLDSPKATSKAPGDNHLLPLGFQDTSISKISPSQTEDDYLNANYVYVPSTSSNHYIATQAPLPATFENFWRAIWHNNTEMIICLTDLKENGVKKSDNYWRSHHYEASGITVAEESVYEDDDVEGNVTVRKLKITKRNRSRHLYQLVFKDWPDFGVPPSAKNILKLVRLKDSLAKSHKKIGAPIVVHCSAGCGRTGTFITVDMVLQCFQTHSKSTNSTAVENSPTSVYTQSTGDSDDSSIDPLNGPSCPTCYKEFPVATPSAIADSGEQQLECEATSADNTLDAWGETDLIYKTVHSLRRQRISMVQSVSQYALCYEVVLQYLLDTNL</sequence>
<feature type="compositionally biased region" description="Polar residues" evidence="2">
    <location>
        <begin position="653"/>
        <end position="671"/>
    </location>
</feature>
<dbReference type="EMBL" id="KV454429">
    <property type="protein sequence ID" value="ODQ80598.1"/>
    <property type="molecule type" value="Genomic_DNA"/>
</dbReference>
<dbReference type="PRINTS" id="PR00700">
    <property type="entry name" value="PRTYPHPHTASE"/>
</dbReference>
<dbReference type="InterPro" id="IPR003595">
    <property type="entry name" value="Tyr_Pase_cat"/>
</dbReference>
<evidence type="ECO:0000259" key="3">
    <source>
        <dbReference type="PROSITE" id="PS50055"/>
    </source>
</evidence>
<proteinExistence type="inferred from homology"/>
<dbReference type="Pfam" id="PF00102">
    <property type="entry name" value="Y_phosphatase"/>
    <property type="match status" value="2"/>
</dbReference>
<dbReference type="PROSITE" id="PS50056">
    <property type="entry name" value="TYR_PHOSPHATASE_2"/>
    <property type="match status" value="1"/>
</dbReference>
<dbReference type="InterPro" id="IPR036873">
    <property type="entry name" value="Rhodanese-like_dom_sf"/>
</dbReference>
<dbReference type="GO" id="GO:0004725">
    <property type="term" value="F:protein tyrosine phosphatase activity"/>
    <property type="evidence" value="ECO:0007669"/>
    <property type="project" value="InterPro"/>
</dbReference>
<feature type="region of interest" description="Disordered" evidence="2">
    <location>
        <begin position="1"/>
        <end position="43"/>
    </location>
</feature>
<dbReference type="RefSeq" id="XP_018985926.1">
    <property type="nucleotide sequence ID" value="XM_019128502.1"/>
</dbReference>
<dbReference type="STRING" id="984486.A0A1E3QSI0"/>
<accession>A0A1E3QSI0</accession>
<dbReference type="SMART" id="SM00194">
    <property type="entry name" value="PTPc"/>
    <property type="match status" value="1"/>
</dbReference>
<dbReference type="InterPro" id="IPR000387">
    <property type="entry name" value="Tyr_Pase_dom"/>
</dbReference>
<feature type="region of interest" description="Disordered" evidence="2">
    <location>
        <begin position="653"/>
        <end position="678"/>
    </location>
</feature>
<evidence type="ECO:0008006" key="7">
    <source>
        <dbReference type="Google" id="ProtNLM"/>
    </source>
</evidence>
<dbReference type="GeneID" id="30146355"/>
<dbReference type="PANTHER" id="PTHR19134">
    <property type="entry name" value="RECEPTOR-TYPE TYROSINE-PROTEIN PHOSPHATASE"/>
    <property type="match status" value="1"/>
</dbReference>
<dbReference type="PROSITE" id="PS00383">
    <property type="entry name" value="TYR_PHOSPHATASE_1"/>
    <property type="match status" value="1"/>
</dbReference>